<evidence type="ECO:0000313" key="1">
    <source>
        <dbReference type="EMBL" id="KAI3740857.1"/>
    </source>
</evidence>
<organism evidence="1 2">
    <name type="scientific">Cichorium intybus</name>
    <name type="common">Chicory</name>
    <dbReference type="NCBI Taxonomy" id="13427"/>
    <lineage>
        <taxon>Eukaryota</taxon>
        <taxon>Viridiplantae</taxon>
        <taxon>Streptophyta</taxon>
        <taxon>Embryophyta</taxon>
        <taxon>Tracheophyta</taxon>
        <taxon>Spermatophyta</taxon>
        <taxon>Magnoliopsida</taxon>
        <taxon>eudicotyledons</taxon>
        <taxon>Gunneridae</taxon>
        <taxon>Pentapetalae</taxon>
        <taxon>asterids</taxon>
        <taxon>campanulids</taxon>
        <taxon>Asterales</taxon>
        <taxon>Asteraceae</taxon>
        <taxon>Cichorioideae</taxon>
        <taxon>Cichorieae</taxon>
        <taxon>Cichoriinae</taxon>
        <taxon>Cichorium</taxon>
    </lineage>
</organism>
<proteinExistence type="predicted"/>
<dbReference type="Proteomes" id="UP001055811">
    <property type="component" value="Linkage Group LG05"/>
</dbReference>
<gene>
    <name evidence="1" type="ORF">L2E82_31331</name>
</gene>
<dbReference type="EMBL" id="CM042013">
    <property type="protein sequence ID" value="KAI3740857.1"/>
    <property type="molecule type" value="Genomic_DNA"/>
</dbReference>
<keyword evidence="2" id="KW-1185">Reference proteome</keyword>
<protein>
    <submittedName>
        <fullName evidence="1">Uncharacterized protein</fullName>
    </submittedName>
</protein>
<accession>A0ACB9D2M6</accession>
<reference evidence="2" key="1">
    <citation type="journal article" date="2022" name="Mol. Ecol. Resour.">
        <title>The genomes of chicory, endive, great burdock and yacon provide insights into Asteraceae palaeo-polyploidization history and plant inulin production.</title>
        <authorList>
            <person name="Fan W."/>
            <person name="Wang S."/>
            <person name="Wang H."/>
            <person name="Wang A."/>
            <person name="Jiang F."/>
            <person name="Liu H."/>
            <person name="Zhao H."/>
            <person name="Xu D."/>
            <person name="Zhang Y."/>
        </authorList>
    </citation>
    <scope>NUCLEOTIDE SEQUENCE [LARGE SCALE GENOMIC DNA]</scope>
    <source>
        <strain evidence="2">cv. Punajuju</strain>
    </source>
</reference>
<reference evidence="1 2" key="2">
    <citation type="journal article" date="2022" name="Mol. Ecol. Resour.">
        <title>The genomes of chicory, endive, great burdock and yacon provide insights into Asteraceae paleo-polyploidization history and plant inulin production.</title>
        <authorList>
            <person name="Fan W."/>
            <person name="Wang S."/>
            <person name="Wang H."/>
            <person name="Wang A."/>
            <person name="Jiang F."/>
            <person name="Liu H."/>
            <person name="Zhao H."/>
            <person name="Xu D."/>
            <person name="Zhang Y."/>
        </authorList>
    </citation>
    <scope>NUCLEOTIDE SEQUENCE [LARGE SCALE GENOMIC DNA]</scope>
    <source>
        <strain evidence="2">cv. Punajuju</strain>
        <tissue evidence="1">Leaves</tissue>
    </source>
</reference>
<name>A0ACB9D2M6_CICIN</name>
<evidence type="ECO:0000313" key="2">
    <source>
        <dbReference type="Proteomes" id="UP001055811"/>
    </source>
</evidence>
<comment type="caution">
    <text evidence="1">The sequence shown here is derived from an EMBL/GenBank/DDBJ whole genome shotgun (WGS) entry which is preliminary data.</text>
</comment>
<sequence>MISSSLHHYGQELNYTMLHLTKRYVGMALQGAVVQDSPEEAEREGRDRQKRSWVACSRQRTSRRRQFQAVVLIPTQNH</sequence>